<dbReference type="Pfam" id="PF06371">
    <property type="entry name" value="Drf_GBD"/>
    <property type="match status" value="1"/>
</dbReference>
<dbReference type="SUPFAM" id="SSF48371">
    <property type="entry name" value="ARM repeat"/>
    <property type="match status" value="1"/>
</dbReference>
<evidence type="ECO:0000313" key="3">
    <source>
        <dbReference type="EMBL" id="BEI87831.1"/>
    </source>
</evidence>
<feature type="region of interest" description="Disordered" evidence="1">
    <location>
        <begin position="153"/>
        <end position="195"/>
    </location>
</feature>
<keyword evidence="4" id="KW-1185">Reference proteome</keyword>
<feature type="compositionally biased region" description="Low complexity" evidence="1">
    <location>
        <begin position="235"/>
        <end position="246"/>
    </location>
</feature>
<name>A0AA48KYR2_9TREE</name>
<feature type="region of interest" description="Disordered" evidence="1">
    <location>
        <begin position="597"/>
        <end position="624"/>
    </location>
</feature>
<dbReference type="GO" id="GO:0003779">
    <property type="term" value="F:actin binding"/>
    <property type="evidence" value="ECO:0007669"/>
    <property type="project" value="InterPro"/>
</dbReference>
<dbReference type="InterPro" id="IPR010473">
    <property type="entry name" value="GTPase-bd"/>
</dbReference>
<dbReference type="InterPro" id="IPR016024">
    <property type="entry name" value="ARM-type_fold"/>
</dbReference>
<gene>
    <name evidence="3" type="ORF">CcaverHIS019_0105490</name>
</gene>
<evidence type="ECO:0000313" key="4">
    <source>
        <dbReference type="Proteomes" id="UP001233271"/>
    </source>
</evidence>
<feature type="domain" description="Formin GTPase-binding" evidence="2">
    <location>
        <begin position="100"/>
        <end position="394"/>
    </location>
</feature>
<feature type="region of interest" description="Disordered" evidence="1">
    <location>
        <begin position="208"/>
        <end position="265"/>
    </location>
</feature>
<accession>A0AA48KYR2</accession>
<reference evidence="3" key="1">
    <citation type="journal article" date="2023" name="BMC Genomics">
        <title>Chromosome-level genome assemblies of Cutaneotrichosporon spp. (Trichosporonales, Basidiomycota) reveal imbalanced evolution between nucleotide sequences and chromosome synteny.</title>
        <authorList>
            <person name="Kobayashi Y."/>
            <person name="Kayamori A."/>
            <person name="Aoki K."/>
            <person name="Shiwa Y."/>
            <person name="Matsutani M."/>
            <person name="Fujita N."/>
            <person name="Sugita T."/>
            <person name="Iwasaki W."/>
            <person name="Tanaka N."/>
            <person name="Takashima M."/>
        </authorList>
    </citation>
    <scope>NUCLEOTIDE SEQUENCE</scope>
    <source>
        <strain evidence="3">HIS019</strain>
    </source>
</reference>
<dbReference type="GO" id="GO:0031267">
    <property type="term" value="F:small GTPase binding"/>
    <property type="evidence" value="ECO:0007669"/>
    <property type="project" value="InterPro"/>
</dbReference>
<feature type="compositionally biased region" description="Low complexity" evidence="1">
    <location>
        <begin position="55"/>
        <end position="70"/>
    </location>
</feature>
<dbReference type="Proteomes" id="UP001233271">
    <property type="component" value="Chromosome 1"/>
</dbReference>
<dbReference type="GO" id="GO:0030036">
    <property type="term" value="P:actin cytoskeleton organization"/>
    <property type="evidence" value="ECO:0007669"/>
    <property type="project" value="InterPro"/>
</dbReference>
<dbReference type="KEGG" id="ccac:CcaHIS019_0105490"/>
<dbReference type="Gene3D" id="1.25.10.10">
    <property type="entry name" value="Leucine-rich Repeat Variant"/>
    <property type="match status" value="1"/>
</dbReference>
<evidence type="ECO:0000256" key="1">
    <source>
        <dbReference type="SAM" id="MobiDB-lite"/>
    </source>
</evidence>
<dbReference type="EMBL" id="AP028212">
    <property type="protein sequence ID" value="BEI87831.1"/>
    <property type="molecule type" value="Genomic_DNA"/>
</dbReference>
<evidence type="ECO:0000259" key="2">
    <source>
        <dbReference type="SMART" id="SM01140"/>
    </source>
</evidence>
<dbReference type="SMART" id="SM01140">
    <property type="entry name" value="Drf_GBD"/>
    <property type="match status" value="1"/>
</dbReference>
<organism evidence="3 4">
    <name type="scientific">Cutaneotrichosporon cavernicola</name>
    <dbReference type="NCBI Taxonomy" id="279322"/>
    <lineage>
        <taxon>Eukaryota</taxon>
        <taxon>Fungi</taxon>
        <taxon>Dikarya</taxon>
        <taxon>Basidiomycota</taxon>
        <taxon>Agaricomycotina</taxon>
        <taxon>Tremellomycetes</taxon>
        <taxon>Trichosporonales</taxon>
        <taxon>Trichosporonaceae</taxon>
        <taxon>Cutaneotrichosporon</taxon>
    </lineage>
</organism>
<dbReference type="AlphaFoldDB" id="A0AA48KYR2"/>
<protein>
    <recommendedName>
        <fullName evidence="2">Formin GTPase-binding domain-containing protein</fullName>
    </recommendedName>
</protein>
<feature type="region of interest" description="Disordered" evidence="1">
    <location>
        <begin position="1"/>
        <end position="103"/>
    </location>
</feature>
<dbReference type="InterPro" id="IPR011989">
    <property type="entry name" value="ARM-like"/>
</dbReference>
<dbReference type="RefSeq" id="XP_060453097.1">
    <property type="nucleotide sequence ID" value="XM_060601555.1"/>
</dbReference>
<sequence>MSQATARPGGHIGQPPLLPAGLPITGGAAAIKQAFQNPNGPPRHRGSMPPPTLPVPAVRSNNSSANSRPNLPSCDQSSTSRPGFEERIKSPLQESRGGGNVDISDVDARFEDLLDQLEVPTTVRMKFATVNKEVKASILSSSMTSNPALLATLGLPQPTKKQPKNKASMPKLRQAKSSSALKQQPLPSPRRGVGSTCKVQGEEFVIVAGEPGSQRGGHGRGYSVDLPAPNPAYNSRPSTPRSRPSSAFLPQSPSRRGENMGPSEVPKDYVQWLSASKGTDLTMDVNKAKKLRMLLRHETTGWVASFLDAGGYTRILDRLQDLLDIEWREEQHDDQMLYEMLRCVKALGTSEVGKQALRGAHPRPFPALSGLLFSEKKPGELACRQIIVELFLFQFELYNRQPPSPVIPTGRPATPIPTSFNVTYFVRQLLLPEGDDKTKDYHDFVQAAHRPRIFKAWVQELSDICRDYFWIMCHASNTLWQLSEVDEKLVERPVAPGGATGGVEFEAMGYVTTHFKLMNSLASSLAEENPSDARQLHQDLMMSGMDRILVTMRKASTTYYPTLHLELARYVEIMRLASGGKLPYLIGKLVGPPPEELRRHRSASEWLPRLKLDSPGRSPRRPHS</sequence>
<proteinExistence type="predicted"/>
<dbReference type="GeneID" id="85491702"/>